<dbReference type="EMBL" id="CM055742">
    <property type="protein sequence ID" value="KAJ8000984.1"/>
    <property type="molecule type" value="Genomic_DNA"/>
</dbReference>
<evidence type="ECO:0000313" key="2">
    <source>
        <dbReference type="Proteomes" id="UP001157502"/>
    </source>
</evidence>
<keyword evidence="2" id="KW-1185">Reference proteome</keyword>
<dbReference type="Proteomes" id="UP001157502">
    <property type="component" value="Chromosome 15"/>
</dbReference>
<organism evidence="1 2">
    <name type="scientific">Dallia pectoralis</name>
    <name type="common">Alaska blackfish</name>
    <dbReference type="NCBI Taxonomy" id="75939"/>
    <lineage>
        <taxon>Eukaryota</taxon>
        <taxon>Metazoa</taxon>
        <taxon>Chordata</taxon>
        <taxon>Craniata</taxon>
        <taxon>Vertebrata</taxon>
        <taxon>Euteleostomi</taxon>
        <taxon>Actinopterygii</taxon>
        <taxon>Neopterygii</taxon>
        <taxon>Teleostei</taxon>
        <taxon>Protacanthopterygii</taxon>
        <taxon>Esociformes</taxon>
        <taxon>Umbridae</taxon>
        <taxon>Dallia</taxon>
    </lineage>
</organism>
<evidence type="ECO:0000313" key="1">
    <source>
        <dbReference type="EMBL" id="KAJ8000984.1"/>
    </source>
</evidence>
<sequence>MFKKPFCYLLLSGFLFFSIYFWFYLSNSNVTELISRYHDLLKAEGVYSHLSNDSEFWDNKTLTKNNETNVSLVREELNKCPDPSPLLVGPFTVEFSTAVSLESVRKENPHLQEGGRYKPDDCIALQKVAVIIPFRYREEHLKFWLHYLHPFLQRQQQDYRVYVVTQHGDGTFNKAKLMNIGFTEALKEYDYDCFVFSDVDIIPMDDRNLYRCFSQPRHLAVSLDKFGFVLPYLQIFGGATTLSTEQMKKINGFSNTYWGWGGEDDDISRRVTYKGMTISRPDSVIGKCRMIQHIRDEKNDLNIQRFDRMANTFYSMDHDGLNSLEYKIVSVEKLALFTKITADVGEPPK</sequence>
<reference evidence="1" key="1">
    <citation type="submission" date="2021-05" db="EMBL/GenBank/DDBJ databases">
        <authorList>
            <person name="Pan Q."/>
            <person name="Jouanno E."/>
            <person name="Zahm M."/>
            <person name="Klopp C."/>
            <person name="Cabau C."/>
            <person name="Louis A."/>
            <person name="Berthelot C."/>
            <person name="Parey E."/>
            <person name="Roest Crollius H."/>
            <person name="Montfort J."/>
            <person name="Robinson-Rechavi M."/>
            <person name="Bouchez O."/>
            <person name="Lampietro C."/>
            <person name="Lopez Roques C."/>
            <person name="Donnadieu C."/>
            <person name="Postlethwait J."/>
            <person name="Bobe J."/>
            <person name="Dillon D."/>
            <person name="Chandos A."/>
            <person name="von Hippel F."/>
            <person name="Guiguen Y."/>
        </authorList>
    </citation>
    <scope>NUCLEOTIDE SEQUENCE</scope>
    <source>
        <strain evidence="1">YG-Jan2019</strain>
    </source>
</reference>
<name>A0ACC2GBF1_DALPE</name>
<protein>
    <submittedName>
        <fullName evidence="1">Uncharacterized protein</fullName>
    </submittedName>
</protein>
<proteinExistence type="predicted"/>
<accession>A0ACC2GBF1</accession>
<comment type="caution">
    <text evidence="1">The sequence shown here is derived from an EMBL/GenBank/DDBJ whole genome shotgun (WGS) entry which is preliminary data.</text>
</comment>
<gene>
    <name evidence="1" type="ORF">DPEC_G00186110</name>
</gene>